<evidence type="ECO:0000313" key="4">
    <source>
        <dbReference type="Proteomes" id="UP000663970"/>
    </source>
</evidence>
<dbReference type="InterPro" id="IPR013815">
    <property type="entry name" value="ATP_grasp_subdomain_1"/>
</dbReference>
<dbReference type="PROSITE" id="PS50975">
    <property type="entry name" value="ATP_GRASP"/>
    <property type="match status" value="1"/>
</dbReference>
<dbReference type="EMBL" id="JAEKJY010000003">
    <property type="protein sequence ID" value="MBN8235690.1"/>
    <property type="molecule type" value="Genomic_DNA"/>
</dbReference>
<proteinExistence type="predicted"/>
<keyword evidence="1" id="KW-0067">ATP-binding</keyword>
<accession>A0ABS3DWK0</accession>
<evidence type="ECO:0000259" key="2">
    <source>
        <dbReference type="PROSITE" id="PS50975"/>
    </source>
</evidence>
<dbReference type="Gene3D" id="3.30.1490.20">
    <property type="entry name" value="ATP-grasp fold, A domain"/>
    <property type="match status" value="1"/>
</dbReference>
<dbReference type="Proteomes" id="UP000663970">
    <property type="component" value="Unassembled WGS sequence"/>
</dbReference>
<keyword evidence="1" id="KW-0547">Nucleotide-binding</keyword>
<evidence type="ECO:0000256" key="1">
    <source>
        <dbReference type="PROSITE-ProRule" id="PRU00409"/>
    </source>
</evidence>
<dbReference type="InterPro" id="IPR026838">
    <property type="entry name" value="YheC/D"/>
</dbReference>
<name>A0ABS3DWK0_9BACI</name>
<dbReference type="Pfam" id="PF14398">
    <property type="entry name" value="ATPgrasp_YheCD"/>
    <property type="match status" value="1"/>
</dbReference>
<comment type="caution">
    <text evidence="3">The sequence shown here is derived from an EMBL/GenBank/DDBJ whole genome shotgun (WGS) entry which is preliminary data.</text>
</comment>
<sequence>MITSKWRKHVWMKRSPVIRPFLPETKRLTPDTMLDMIQRHKQVILKPARGYKGRGVIQLSDLGDDSFEWHVNHKKIRSSRSSGLYEHFTNTYSTGRYLIQQKISLAEFDRCPFDFRVMVQRKSTQTAWHVTGKLARVAAAPFIVTNYTKQMLPAEQAASAAFGETAAVDLMKQMDKLGLHAAHHIAPYYVDHRLFGLDIAIDKDGHLWIIEVNTKPDIGMFRNLPDLTAYKTIRSYKKG</sequence>
<dbReference type="Gene3D" id="3.30.470.20">
    <property type="entry name" value="ATP-grasp fold, B domain"/>
    <property type="match status" value="1"/>
</dbReference>
<dbReference type="SUPFAM" id="SSF56059">
    <property type="entry name" value="Glutathione synthetase ATP-binding domain-like"/>
    <property type="match status" value="1"/>
</dbReference>
<organism evidence="3 4">
    <name type="scientific">Halobacillus kuroshimensis</name>
    <dbReference type="NCBI Taxonomy" id="302481"/>
    <lineage>
        <taxon>Bacteria</taxon>
        <taxon>Bacillati</taxon>
        <taxon>Bacillota</taxon>
        <taxon>Bacilli</taxon>
        <taxon>Bacillales</taxon>
        <taxon>Bacillaceae</taxon>
        <taxon>Halobacillus</taxon>
    </lineage>
</organism>
<dbReference type="InterPro" id="IPR011761">
    <property type="entry name" value="ATP-grasp"/>
</dbReference>
<protein>
    <submittedName>
        <fullName evidence="3">YheC/YheD family protein</fullName>
    </submittedName>
</protein>
<evidence type="ECO:0000313" key="3">
    <source>
        <dbReference type="EMBL" id="MBN8235690.1"/>
    </source>
</evidence>
<keyword evidence="4" id="KW-1185">Reference proteome</keyword>
<reference evidence="3 4" key="1">
    <citation type="submission" date="2020-12" db="EMBL/GenBank/DDBJ databases">
        <title>Oil enriched cultivation method for isolating marine PHA-producing bacteria.</title>
        <authorList>
            <person name="Zheng W."/>
            <person name="Yu S."/>
            <person name="Huang Y."/>
        </authorList>
    </citation>
    <scope>NUCLEOTIDE SEQUENCE [LARGE SCALE GENOMIC DNA]</scope>
    <source>
        <strain evidence="3 4">SY-2-6</strain>
    </source>
</reference>
<gene>
    <name evidence="3" type="ORF">JF544_10555</name>
</gene>
<feature type="domain" description="ATP-grasp" evidence="2">
    <location>
        <begin position="14"/>
        <end position="238"/>
    </location>
</feature>